<dbReference type="PANTHER" id="PTHR12066:SF0">
    <property type="entry name" value="TELOMERASE REVERSE TRANSCRIPTASE"/>
    <property type="match status" value="1"/>
</dbReference>
<dbReference type="InterPro" id="IPR049139">
    <property type="entry name" value="TERT_C"/>
</dbReference>
<evidence type="ECO:0000313" key="3">
    <source>
        <dbReference type="EMBL" id="PQP96442.1"/>
    </source>
</evidence>
<dbReference type="PRINTS" id="PR01365">
    <property type="entry name" value="TELOMERASERT"/>
</dbReference>
<keyword evidence="1 3" id="KW-0695">RNA-directed DNA polymerase</keyword>
<keyword evidence="1" id="KW-0779">Telomere</keyword>
<dbReference type="GO" id="GO:0046872">
    <property type="term" value="F:metal ion binding"/>
    <property type="evidence" value="ECO:0007669"/>
    <property type="project" value="UniProtKB-KW"/>
</dbReference>
<keyword evidence="1" id="KW-0808">Transferase</keyword>
<keyword evidence="1" id="KW-0548">Nucleotidyltransferase</keyword>
<dbReference type="CDD" id="cd01648">
    <property type="entry name" value="TERT"/>
    <property type="match status" value="1"/>
</dbReference>
<comment type="catalytic activity">
    <reaction evidence="1">
        <text>DNA(n) + a 2'-deoxyribonucleoside 5'-triphosphate = DNA(n+1) + diphosphate</text>
        <dbReference type="Rhea" id="RHEA:22508"/>
        <dbReference type="Rhea" id="RHEA-COMP:17339"/>
        <dbReference type="Rhea" id="RHEA-COMP:17340"/>
        <dbReference type="ChEBI" id="CHEBI:33019"/>
        <dbReference type="ChEBI" id="CHEBI:61560"/>
        <dbReference type="ChEBI" id="CHEBI:173112"/>
        <dbReference type="EC" id="2.7.7.49"/>
    </reaction>
</comment>
<sequence>MRKKRRVPEVLRRLFNNRPHTLADAITSLLPPHSSSSVPDHCRFCKGARCLSCSWPNGMSFILRPNDPSDYRNLLNHCYVVWERAPTLAHFSPDSHWSQIEIVRAVIEVMMLEQPLSSNVICTGYDKCNQSSPIVELLNSSAWCLLLERVGDGIMVYLLRNASIFLPIQRKKHEQVTGLPISNLCPKKLKPAPQALHQQSLQNPCGNLIVDLIGISMAILKQLWKQPALLAMAMRVILNHELQQSSERLKKRYRPFRWQRCRKRRQLTSQETSVKGPFTTVLADKESLPGRLSCCLKPSSGHHDTKCCCLGFQVPQKVAKGAEIDRKSMFFNLERSLSVFPKRHVLNSVKPNSVGAESLVKSIFGMSDIESALSKICPHGSGLCLMGSACLYHSLVKSLKILIRRARHCHHLRLLEKHCFITSPNPNAIKNSGCIFEGERRGNSVLKKSQCCTTDSCNGSPAAIDSHSEEIKSYCLKSQKDYKKKIVWFFKAPDLSKRIWSEVASKFKSIIKNAKARVLFGRSVGGRLGRTKMHQRKIRFEHFKSVNRVLRDTHAVLKSIRFKEPEKLGSSVFDYNDVYRKLCPFVIGLKNGSAMMPDVFIVVSDVSKAFDSVDQDKLLCVMKDVLRTDEYFLKHAYEVLCTKKSLWVHEKPILVDQNTSSRFKSSVIHRTLHSVLVNQECSRSVKKQELFFNLNQHVKRNVLQLDKKFYLQGVGIPQGSVLSSLLCSLYYGHLDRNVIFPFLEKTWEPMRVDLSRGHTFEDASAAQSGSEDKIGSSSSHFLVRFIDDFLFISTSKKQASSFYSRLQRGFRDYNCFMNEKKFGVNFNIRQMPGLPSNRVYLGEDGISFLRYCGLLINSCTLEVQADYTKYLSNHLSSTLTVSWQGQPSHHLKEKLCDYMRPKCHPIFFDSNINSASVVRLNIYQAFLLCAMKFHCYVRDLSNIWKLCNRSYANMIKRSLRYMYVLIKRRMHSVYNGSDFQPILQLEKGEVEWLGLFAYIQVLKRKQSRHKELLSLLTSKLLSHKITGSVSSQLSYAVDRSHSSLMWKIKY</sequence>
<dbReference type="Pfam" id="PF21399">
    <property type="entry name" value="TERT_C"/>
    <property type="match status" value="1"/>
</dbReference>
<dbReference type="PROSITE" id="PS50878">
    <property type="entry name" value="RT_POL"/>
    <property type="match status" value="1"/>
</dbReference>
<evidence type="ECO:0000313" key="4">
    <source>
        <dbReference type="Proteomes" id="UP000250321"/>
    </source>
</evidence>
<dbReference type="EC" id="2.7.7.49" evidence="1"/>
<dbReference type="GO" id="GO:0000333">
    <property type="term" value="C:telomerase catalytic core complex"/>
    <property type="evidence" value="ECO:0007669"/>
    <property type="project" value="TreeGrafter"/>
</dbReference>
<keyword evidence="1" id="KW-0158">Chromosome</keyword>
<protein>
    <recommendedName>
        <fullName evidence="1">Telomerase reverse transcriptase</fullName>
        <ecNumber evidence="1">2.7.7.49</ecNumber>
    </recommendedName>
    <alternativeName>
        <fullName evidence="1">Telomerase catalytic subunit</fullName>
    </alternativeName>
</protein>
<comment type="caution">
    <text evidence="3">The sequence shown here is derived from an EMBL/GenBank/DDBJ whole genome shotgun (WGS) entry which is preliminary data.</text>
</comment>
<dbReference type="GO" id="GO:0003720">
    <property type="term" value="F:telomerase activity"/>
    <property type="evidence" value="ECO:0007669"/>
    <property type="project" value="InterPro"/>
</dbReference>
<keyword evidence="1" id="KW-0479">Metal-binding</keyword>
<comment type="subcellular location">
    <subcellularLocation>
        <location evidence="1">Nucleus</location>
    </subcellularLocation>
    <subcellularLocation>
        <location evidence="1">Chromosome</location>
        <location evidence="1">Telomere</location>
    </subcellularLocation>
</comment>
<dbReference type="InterPro" id="IPR000477">
    <property type="entry name" value="RT_dom"/>
</dbReference>
<organism evidence="3 4">
    <name type="scientific">Prunus yedoensis var. nudiflora</name>
    <dbReference type="NCBI Taxonomy" id="2094558"/>
    <lineage>
        <taxon>Eukaryota</taxon>
        <taxon>Viridiplantae</taxon>
        <taxon>Streptophyta</taxon>
        <taxon>Embryophyta</taxon>
        <taxon>Tracheophyta</taxon>
        <taxon>Spermatophyta</taxon>
        <taxon>Magnoliopsida</taxon>
        <taxon>eudicotyledons</taxon>
        <taxon>Gunneridae</taxon>
        <taxon>Pentapetalae</taxon>
        <taxon>rosids</taxon>
        <taxon>fabids</taxon>
        <taxon>Rosales</taxon>
        <taxon>Rosaceae</taxon>
        <taxon>Amygdaloideae</taxon>
        <taxon>Amygdaleae</taxon>
        <taxon>Prunus</taxon>
    </lineage>
</organism>
<gene>
    <name evidence="3" type="ORF">Pyn_01932</name>
</gene>
<evidence type="ECO:0000256" key="1">
    <source>
        <dbReference type="RuleBase" id="RU365061"/>
    </source>
</evidence>
<name>A0A314XQY6_PRUYE</name>
<dbReference type="AlphaFoldDB" id="A0A314XQY6"/>
<dbReference type="OrthoDB" id="289721at2759"/>
<dbReference type="Proteomes" id="UP000250321">
    <property type="component" value="Unassembled WGS sequence"/>
</dbReference>
<dbReference type="InterPro" id="IPR003545">
    <property type="entry name" value="Telomerase_RT"/>
</dbReference>
<dbReference type="InterPro" id="IPR043502">
    <property type="entry name" value="DNA/RNA_pol_sf"/>
</dbReference>
<keyword evidence="1" id="KW-0539">Nucleus</keyword>
<keyword evidence="1" id="KW-0460">Magnesium</keyword>
<accession>A0A314XQY6</accession>
<dbReference type="Gene3D" id="1.10.132.70">
    <property type="match status" value="1"/>
</dbReference>
<dbReference type="PANTHER" id="PTHR12066">
    <property type="entry name" value="TELOMERASE REVERSE TRANSCRIPTASE"/>
    <property type="match status" value="1"/>
</dbReference>
<dbReference type="GO" id="GO:0070034">
    <property type="term" value="F:telomerase RNA binding"/>
    <property type="evidence" value="ECO:0007669"/>
    <property type="project" value="TreeGrafter"/>
</dbReference>
<keyword evidence="4" id="KW-1185">Reference proteome</keyword>
<dbReference type="Gene3D" id="1.10.357.90">
    <property type="match status" value="1"/>
</dbReference>
<dbReference type="GO" id="GO:0007004">
    <property type="term" value="P:telomere maintenance via telomerase"/>
    <property type="evidence" value="ECO:0007669"/>
    <property type="project" value="TreeGrafter"/>
</dbReference>
<dbReference type="SUPFAM" id="SSF56672">
    <property type="entry name" value="DNA/RNA polymerases"/>
    <property type="match status" value="1"/>
</dbReference>
<proteinExistence type="inferred from homology"/>
<reference evidence="3 4" key="1">
    <citation type="submission" date="2018-02" db="EMBL/GenBank/DDBJ databases">
        <title>Draft genome of wild Prunus yedoensis var. nudiflora.</title>
        <authorList>
            <person name="Baek S."/>
            <person name="Kim J.-H."/>
            <person name="Choi K."/>
            <person name="Kim G.-B."/>
            <person name="Cho A."/>
            <person name="Jang H."/>
            <person name="Shin C.-H."/>
            <person name="Yu H.-J."/>
            <person name="Mun J.-H."/>
        </authorList>
    </citation>
    <scope>NUCLEOTIDE SEQUENCE [LARGE SCALE GENOMIC DNA]</scope>
    <source>
        <strain evidence="4">cv. Jeju island</strain>
        <tissue evidence="3">Leaf</tissue>
    </source>
</reference>
<dbReference type="Gene3D" id="3.30.70.2630">
    <property type="match status" value="1"/>
</dbReference>
<dbReference type="EMBL" id="PJQY01002103">
    <property type="protein sequence ID" value="PQP96442.1"/>
    <property type="molecule type" value="Genomic_DNA"/>
</dbReference>
<dbReference type="GO" id="GO:0042162">
    <property type="term" value="F:telomeric DNA binding"/>
    <property type="evidence" value="ECO:0007669"/>
    <property type="project" value="TreeGrafter"/>
</dbReference>
<feature type="domain" description="Reverse transcriptase" evidence="2">
    <location>
        <begin position="491"/>
        <end position="856"/>
    </location>
</feature>
<comment type="similarity">
    <text evidence="1">Belongs to the reverse transcriptase family. Telomerase subfamily.</text>
</comment>
<dbReference type="STRING" id="2094558.A0A314XQY6"/>
<comment type="function">
    <text evidence="1">Telomerase is a ribonucleoprotein enzyme essential for the replication of chromosome termini in most eukaryotes. It elongates telomeres. It is a reverse transcriptase that adds simple sequence repeats to chromosome ends by copying a template sequence within the RNA component of the enzyme.</text>
</comment>
<dbReference type="GO" id="GO:0000781">
    <property type="term" value="C:chromosome, telomeric region"/>
    <property type="evidence" value="ECO:0007669"/>
    <property type="project" value="UniProtKB-SubCell"/>
</dbReference>
<evidence type="ECO:0000259" key="2">
    <source>
        <dbReference type="PROSITE" id="PS50878"/>
    </source>
</evidence>